<reference evidence="1 2" key="1">
    <citation type="submission" date="2016-04" db="EMBL/GenBank/DDBJ databases">
        <authorList>
            <person name="Evans L.H."/>
            <person name="Alamgir A."/>
            <person name="Owens N."/>
            <person name="Weber N.D."/>
            <person name="Virtaneva K."/>
            <person name="Barbian K."/>
            <person name="Babar A."/>
            <person name="Rosenke K."/>
        </authorList>
    </citation>
    <scope>NUCLEOTIDE SEQUENCE [LARGE SCALE GENOMIC DNA]</scope>
    <source>
        <strain evidence="1 2">PMB02</strain>
    </source>
</reference>
<sequence length="274" mass="30346">MPFDDKVFETYRATIDRRDLLRKEAGNLRESAQRLEEAGAVAQADLVRGRIGPLEEEADKADEHAEHLSASSGQNLARRLRSALKRELALAQADAAQARSFKELDAGLEFDRRTAGGSREIRIGNARGRADQRVTLASYSALIKDQAERTEARLRAMAAFDDLWHRAEKGLYPEPRFEPPVDTTAGPSGVTADRVDGLAEMQRLVAYVGRQAQAMLYLRIVERMEFTAIARLIGRDKRDVSALVLSAVDSAAAFFGYARPAPEIERLNEVLALP</sequence>
<protein>
    <submittedName>
        <fullName evidence="1">Uncharacterized protein</fullName>
    </submittedName>
</protein>
<dbReference type="AlphaFoldDB" id="A0A179SHE7"/>
<organism evidence="1 2">
    <name type="scientific">Methylobacterium platani</name>
    <dbReference type="NCBI Taxonomy" id="427683"/>
    <lineage>
        <taxon>Bacteria</taxon>
        <taxon>Pseudomonadati</taxon>
        <taxon>Pseudomonadota</taxon>
        <taxon>Alphaproteobacteria</taxon>
        <taxon>Hyphomicrobiales</taxon>
        <taxon>Methylobacteriaceae</taxon>
        <taxon>Methylobacterium</taxon>
    </lineage>
</organism>
<accession>A0A179SHE7</accession>
<comment type="caution">
    <text evidence="1">The sequence shown here is derived from an EMBL/GenBank/DDBJ whole genome shotgun (WGS) entry which is preliminary data.</text>
</comment>
<gene>
    <name evidence="1" type="ORF">A5481_06240</name>
</gene>
<evidence type="ECO:0000313" key="1">
    <source>
        <dbReference type="EMBL" id="OAS26311.1"/>
    </source>
</evidence>
<name>A0A179SHE7_9HYPH</name>
<proteinExistence type="predicted"/>
<evidence type="ECO:0000313" key="2">
    <source>
        <dbReference type="Proteomes" id="UP000078316"/>
    </source>
</evidence>
<dbReference type="EMBL" id="LWHQ01000011">
    <property type="protein sequence ID" value="OAS26311.1"/>
    <property type="molecule type" value="Genomic_DNA"/>
</dbReference>
<dbReference type="Proteomes" id="UP000078316">
    <property type="component" value="Unassembled WGS sequence"/>
</dbReference>